<evidence type="ECO:0000313" key="4">
    <source>
        <dbReference type="WBParaSite" id="HNAJ_0000751001-mRNA-1"/>
    </source>
</evidence>
<dbReference type="EMBL" id="UZAE01012067">
    <property type="protein sequence ID" value="VDO03366.1"/>
    <property type="molecule type" value="Genomic_DNA"/>
</dbReference>
<evidence type="ECO:0000313" key="2">
    <source>
        <dbReference type="EMBL" id="VDO03366.1"/>
    </source>
</evidence>
<proteinExistence type="predicted"/>
<dbReference type="WBParaSite" id="HNAJ_0000751001-mRNA-1">
    <property type="protein sequence ID" value="HNAJ_0000751001-mRNA-1"/>
    <property type="gene ID" value="HNAJ_0000751001"/>
</dbReference>
<evidence type="ECO:0000313" key="3">
    <source>
        <dbReference type="Proteomes" id="UP000278807"/>
    </source>
</evidence>
<dbReference type="AlphaFoldDB" id="A0A0R3TK44"/>
<dbReference type="OrthoDB" id="6264327at2759"/>
<reference evidence="2 3" key="2">
    <citation type="submission" date="2018-11" db="EMBL/GenBank/DDBJ databases">
        <authorList>
            <consortium name="Pathogen Informatics"/>
        </authorList>
    </citation>
    <scope>NUCLEOTIDE SEQUENCE [LARGE SCALE GENOMIC DNA]</scope>
</reference>
<reference evidence="4" key="1">
    <citation type="submission" date="2017-02" db="UniProtKB">
        <authorList>
            <consortium name="WormBaseParasite"/>
        </authorList>
    </citation>
    <scope>IDENTIFICATION</scope>
</reference>
<organism evidence="4">
    <name type="scientific">Rodentolepis nana</name>
    <name type="common">Dwarf tapeworm</name>
    <name type="synonym">Hymenolepis nana</name>
    <dbReference type="NCBI Taxonomy" id="102285"/>
    <lineage>
        <taxon>Eukaryota</taxon>
        <taxon>Metazoa</taxon>
        <taxon>Spiralia</taxon>
        <taxon>Lophotrochozoa</taxon>
        <taxon>Platyhelminthes</taxon>
        <taxon>Cestoda</taxon>
        <taxon>Eucestoda</taxon>
        <taxon>Cyclophyllidea</taxon>
        <taxon>Hymenolepididae</taxon>
        <taxon>Rodentolepis</taxon>
    </lineage>
</organism>
<sequence>MASSEAANMLKKSETERTPLVGRQTRRHGLHLINNRRYRQQEEAVKTVYIHAETQVALEFSESKLLSVTPEEIVHAHRRAITAAVIDLFGNVSGAPVLNFDILKCERLPVEKGEKDKLRFDLIIGASKPQLNKIIAALSMITAGFCGGTILNLFVEPSASVETRASAQLMVNVFGSANFLTNLVATC</sequence>
<feature type="region of interest" description="Disordered" evidence="1">
    <location>
        <begin position="1"/>
        <end position="26"/>
    </location>
</feature>
<name>A0A0R3TK44_RODNA</name>
<accession>A0A0R3TK44</accession>
<dbReference type="Proteomes" id="UP000278807">
    <property type="component" value="Unassembled WGS sequence"/>
</dbReference>
<keyword evidence="3" id="KW-1185">Reference proteome</keyword>
<gene>
    <name evidence="2" type="ORF">HNAJ_LOCUS7506</name>
</gene>
<protein>
    <submittedName>
        <fullName evidence="4">BPI2 domain-containing protein</fullName>
    </submittedName>
</protein>
<evidence type="ECO:0000256" key="1">
    <source>
        <dbReference type="SAM" id="MobiDB-lite"/>
    </source>
</evidence>